<evidence type="ECO:0000256" key="1">
    <source>
        <dbReference type="SAM" id="MobiDB-lite"/>
    </source>
</evidence>
<dbReference type="Proteomes" id="UP000543598">
    <property type="component" value="Unassembled WGS sequence"/>
</dbReference>
<keyword evidence="2" id="KW-1133">Transmembrane helix</keyword>
<feature type="compositionally biased region" description="Basic and acidic residues" evidence="1">
    <location>
        <begin position="76"/>
        <end position="85"/>
    </location>
</feature>
<accession>A0A7Y2LXY0</accession>
<proteinExistence type="predicted"/>
<gene>
    <name evidence="3" type="ORF">HLA99_03180</name>
</gene>
<feature type="region of interest" description="Disordered" evidence="1">
    <location>
        <begin position="76"/>
        <end position="120"/>
    </location>
</feature>
<protein>
    <submittedName>
        <fullName evidence="3">DUF3099 domain-containing protein</fullName>
    </submittedName>
</protein>
<dbReference type="AlphaFoldDB" id="A0A7Y2LXY0"/>
<feature type="transmembrane region" description="Helical" evidence="2">
    <location>
        <begin position="52"/>
        <end position="73"/>
    </location>
</feature>
<sequence>MKSSTGPQSATSLPRAPRDDAGSRVFRYFVMMMIRVVCFVLMVLITPYGWHTVLLGIGAIFLPYVAVVIANVAQEDHRAERESPEKALPATPAPLEEPPAVRVIRIEESKAPTPPPDAGP</sequence>
<feature type="transmembrane region" description="Helical" evidence="2">
    <location>
        <begin position="25"/>
        <end position="46"/>
    </location>
</feature>
<name>A0A7Y2LXY0_9MICO</name>
<keyword evidence="2" id="KW-0812">Transmembrane</keyword>
<evidence type="ECO:0000313" key="4">
    <source>
        <dbReference type="Proteomes" id="UP000543598"/>
    </source>
</evidence>
<dbReference type="EMBL" id="JABEMB010000002">
    <property type="protein sequence ID" value="NNH02865.1"/>
    <property type="molecule type" value="Genomic_DNA"/>
</dbReference>
<keyword evidence="2" id="KW-0472">Membrane</keyword>
<evidence type="ECO:0000313" key="3">
    <source>
        <dbReference type="EMBL" id="NNH02865.1"/>
    </source>
</evidence>
<dbReference type="RefSeq" id="WP_167040238.1">
    <property type="nucleotide sequence ID" value="NZ_BAAANA010000003.1"/>
</dbReference>
<reference evidence="3 4" key="1">
    <citation type="submission" date="2020-05" db="EMBL/GenBank/DDBJ databases">
        <title>MicrobeNet Type strains.</title>
        <authorList>
            <person name="Nicholson A.C."/>
        </authorList>
    </citation>
    <scope>NUCLEOTIDE SEQUENCE [LARGE SCALE GENOMIC DNA]</scope>
    <source>
        <strain evidence="3 4">JCM 14282</strain>
    </source>
</reference>
<dbReference type="InterPro" id="IPR021449">
    <property type="entry name" value="DUF3099"/>
</dbReference>
<comment type="caution">
    <text evidence="3">The sequence shown here is derived from an EMBL/GenBank/DDBJ whole genome shotgun (WGS) entry which is preliminary data.</text>
</comment>
<evidence type="ECO:0000256" key="2">
    <source>
        <dbReference type="SAM" id="Phobius"/>
    </source>
</evidence>
<organism evidence="3 4">
    <name type="scientific">Microbacterium ulmi</name>
    <dbReference type="NCBI Taxonomy" id="179095"/>
    <lineage>
        <taxon>Bacteria</taxon>
        <taxon>Bacillati</taxon>
        <taxon>Actinomycetota</taxon>
        <taxon>Actinomycetes</taxon>
        <taxon>Micrococcales</taxon>
        <taxon>Microbacteriaceae</taxon>
        <taxon>Microbacterium</taxon>
    </lineage>
</organism>
<dbReference type="Pfam" id="PF11298">
    <property type="entry name" value="DUF3099"/>
    <property type="match status" value="1"/>
</dbReference>
<keyword evidence="4" id="KW-1185">Reference proteome</keyword>